<feature type="domain" description="Enolpyruvate transferase" evidence="9">
    <location>
        <begin position="15"/>
        <end position="428"/>
    </location>
</feature>
<feature type="binding site" evidence="8">
    <location>
        <position position="35"/>
    </location>
    <ligand>
        <name>3-phosphoshikimate</name>
        <dbReference type="ChEBI" id="CHEBI:145989"/>
    </ligand>
</feature>
<keyword evidence="11" id="KW-1185">Reference proteome</keyword>
<reference evidence="10 11" key="1">
    <citation type="submission" date="2016-12" db="EMBL/GenBank/DDBJ databases">
        <authorList>
            <person name="Song W.-J."/>
            <person name="Kurnit D.M."/>
        </authorList>
    </citation>
    <scope>NUCLEOTIDE SEQUENCE [LARGE SCALE GENOMIC DNA]</scope>
    <source>
        <strain evidence="10 11">IMCC3135</strain>
    </source>
</reference>
<dbReference type="InterPro" id="IPR023193">
    <property type="entry name" value="EPSP_synthase_CS"/>
</dbReference>
<dbReference type="Pfam" id="PF00275">
    <property type="entry name" value="EPSP_synthase"/>
    <property type="match status" value="1"/>
</dbReference>
<evidence type="ECO:0000256" key="5">
    <source>
        <dbReference type="ARBA" id="ARBA00022679"/>
    </source>
</evidence>
<dbReference type="KEGG" id="gai:IMCC3135_25715"/>
<dbReference type="SUPFAM" id="SSF55205">
    <property type="entry name" value="EPT/RTPC-like"/>
    <property type="match status" value="1"/>
</dbReference>
<name>A0A2Z2NZH8_9GAMM</name>
<keyword evidence="6 8" id="KW-0057">Aromatic amino acid biosynthesis</keyword>
<feature type="binding site" evidence="8">
    <location>
        <position position="31"/>
    </location>
    <ligand>
        <name>3-phosphoshikimate</name>
        <dbReference type="ChEBI" id="CHEBI:145989"/>
    </ligand>
</feature>
<evidence type="ECO:0000259" key="9">
    <source>
        <dbReference type="Pfam" id="PF00275"/>
    </source>
</evidence>
<comment type="subcellular location">
    <subcellularLocation>
        <location evidence="8">Cytoplasm</location>
    </subcellularLocation>
</comment>
<dbReference type="PROSITE" id="PS00885">
    <property type="entry name" value="EPSP_SYNTHASE_2"/>
    <property type="match status" value="1"/>
</dbReference>
<feature type="binding site" evidence="8">
    <location>
        <position position="30"/>
    </location>
    <ligand>
        <name>phosphoenolpyruvate</name>
        <dbReference type="ChEBI" id="CHEBI:58702"/>
    </ligand>
</feature>
<gene>
    <name evidence="8 10" type="primary">aroA</name>
    <name evidence="10" type="ORF">IMCC3135_25715</name>
</gene>
<evidence type="ECO:0000256" key="4">
    <source>
        <dbReference type="ARBA" id="ARBA00022605"/>
    </source>
</evidence>
<feature type="binding site" evidence="8">
    <location>
        <position position="178"/>
    </location>
    <ligand>
        <name>3-phosphoshikimate</name>
        <dbReference type="ChEBI" id="CHEBI:145989"/>
    </ligand>
</feature>
<protein>
    <recommendedName>
        <fullName evidence="8">3-phosphoshikimate 1-carboxyvinyltransferase</fullName>
        <ecNumber evidence="8">2.5.1.19</ecNumber>
    </recommendedName>
    <alternativeName>
        <fullName evidence="8">5-enolpyruvylshikimate-3-phosphate synthase</fullName>
        <shortName evidence="8">EPSP synthase</shortName>
        <shortName evidence="8">EPSPS</shortName>
    </alternativeName>
</protein>
<dbReference type="EMBL" id="CP018632">
    <property type="protein sequence ID" value="ASJ75198.1"/>
    <property type="molecule type" value="Genomic_DNA"/>
</dbReference>
<evidence type="ECO:0000256" key="3">
    <source>
        <dbReference type="ARBA" id="ARBA00022490"/>
    </source>
</evidence>
<dbReference type="NCBIfam" id="TIGR01356">
    <property type="entry name" value="aroA"/>
    <property type="match status" value="1"/>
</dbReference>
<dbReference type="Proteomes" id="UP000250079">
    <property type="component" value="Chromosome"/>
</dbReference>
<comment type="caution">
    <text evidence="8">Lacks conserved residue(s) required for the propagation of feature annotation.</text>
</comment>
<comment type="catalytic activity">
    <reaction evidence="7">
        <text>3-phosphoshikimate + phosphoenolpyruvate = 5-O-(1-carboxyvinyl)-3-phosphoshikimate + phosphate</text>
        <dbReference type="Rhea" id="RHEA:21256"/>
        <dbReference type="ChEBI" id="CHEBI:43474"/>
        <dbReference type="ChEBI" id="CHEBI:57701"/>
        <dbReference type="ChEBI" id="CHEBI:58702"/>
        <dbReference type="ChEBI" id="CHEBI:145989"/>
        <dbReference type="EC" id="2.5.1.19"/>
    </reaction>
    <physiologicalReaction direction="left-to-right" evidence="7">
        <dbReference type="Rhea" id="RHEA:21257"/>
    </physiologicalReaction>
</comment>
<dbReference type="GO" id="GO:0003866">
    <property type="term" value="F:3-phosphoshikimate 1-carboxyvinyltransferase activity"/>
    <property type="evidence" value="ECO:0007669"/>
    <property type="project" value="UniProtKB-UniRule"/>
</dbReference>
<dbReference type="HAMAP" id="MF_00210">
    <property type="entry name" value="EPSP_synth"/>
    <property type="match status" value="1"/>
</dbReference>
<organism evidence="10 11">
    <name type="scientific">Granulosicoccus antarcticus IMCC3135</name>
    <dbReference type="NCBI Taxonomy" id="1192854"/>
    <lineage>
        <taxon>Bacteria</taxon>
        <taxon>Pseudomonadati</taxon>
        <taxon>Pseudomonadota</taxon>
        <taxon>Gammaproteobacteria</taxon>
        <taxon>Chromatiales</taxon>
        <taxon>Granulosicoccaceae</taxon>
        <taxon>Granulosicoccus</taxon>
    </lineage>
</organism>
<evidence type="ECO:0000256" key="8">
    <source>
        <dbReference type="HAMAP-Rule" id="MF_00210"/>
    </source>
</evidence>
<evidence type="ECO:0000313" key="11">
    <source>
        <dbReference type="Proteomes" id="UP000250079"/>
    </source>
</evidence>
<evidence type="ECO:0000313" key="10">
    <source>
        <dbReference type="EMBL" id="ASJ75198.1"/>
    </source>
</evidence>
<dbReference type="UniPathway" id="UPA00053">
    <property type="reaction ID" value="UER00089"/>
</dbReference>
<dbReference type="InterPro" id="IPR001986">
    <property type="entry name" value="Enolpyruvate_Tfrase_dom"/>
</dbReference>
<feature type="binding site" evidence="8">
    <location>
        <position position="324"/>
    </location>
    <ligand>
        <name>3-phosphoshikimate</name>
        <dbReference type="ChEBI" id="CHEBI:145989"/>
    </ligand>
</feature>
<evidence type="ECO:0000256" key="6">
    <source>
        <dbReference type="ARBA" id="ARBA00023141"/>
    </source>
</evidence>
<dbReference type="InterPro" id="IPR036968">
    <property type="entry name" value="Enolpyruvate_Tfrase_sf"/>
</dbReference>
<comment type="function">
    <text evidence="8">Catalyzes the transfer of the enolpyruvyl moiety of phosphoenolpyruvate (PEP) to the 5-hydroxyl of shikimate-3-phosphate (S3P) to produce enolpyruvyl shikimate-3-phosphate and inorganic phosphate.</text>
</comment>
<accession>A0A2Z2NZH8</accession>
<dbReference type="RefSeq" id="WP_088920139.1">
    <property type="nucleotide sequence ID" value="NZ_CP018632.1"/>
</dbReference>
<dbReference type="InterPro" id="IPR013792">
    <property type="entry name" value="RNA3'P_cycl/enolpyr_Trfase_a/b"/>
</dbReference>
<dbReference type="CDD" id="cd01556">
    <property type="entry name" value="EPSP_synthase"/>
    <property type="match status" value="1"/>
</dbReference>
<keyword evidence="4 8" id="KW-0028">Amino-acid biosynthesis</keyword>
<dbReference type="GO" id="GO:0009073">
    <property type="term" value="P:aromatic amino acid family biosynthetic process"/>
    <property type="evidence" value="ECO:0007669"/>
    <property type="project" value="UniProtKB-KW"/>
</dbReference>
<dbReference type="PIRSF" id="PIRSF000505">
    <property type="entry name" value="EPSPS"/>
    <property type="match status" value="1"/>
</dbReference>
<evidence type="ECO:0000256" key="1">
    <source>
        <dbReference type="ARBA" id="ARBA00004811"/>
    </source>
</evidence>
<keyword evidence="5 8" id="KW-0808">Transferase</keyword>
<feature type="binding site" evidence="8">
    <location>
        <position position="178"/>
    </location>
    <ligand>
        <name>phosphoenolpyruvate</name>
        <dbReference type="ChEBI" id="CHEBI:58702"/>
    </ligand>
</feature>
<dbReference type="Gene3D" id="3.65.10.10">
    <property type="entry name" value="Enolpyruvate transferase domain"/>
    <property type="match status" value="2"/>
</dbReference>
<keyword evidence="3 8" id="KW-0963">Cytoplasm</keyword>
<feature type="binding site" evidence="8">
    <location>
        <position position="30"/>
    </location>
    <ligand>
        <name>3-phosphoshikimate</name>
        <dbReference type="ChEBI" id="CHEBI:145989"/>
    </ligand>
</feature>
<feature type="binding site" evidence="8">
    <location>
        <position position="355"/>
    </location>
    <ligand>
        <name>phosphoenolpyruvate</name>
        <dbReference type="ChEBI" id="CHEBI:58702"/>
    </ligand>
</feature>
<comment type="similarity">
    <text evidence="2 8">Belongs to the EPSP synthase family.</text>
</comment>
<feature type="binding site" evidence="8">
    <location>
        <position position="351"/>
    </location>
    <ligand>
        <name>3-phosphoshikimate</name>
        <dbReference type="ChEBI" id="CHEBI:145989"/>
    </ligand>
</feature>
<sequence length="447" mass="45848">MNQASSPSGRTFHLEPATKLTGTVKVPGDKSMSHRSIMFGGIAHGTTQVQGFLEGEDSLHTLEAFQAMGVRIERGGVGEVTLYGQGVAALKAPQGPVYLGNSGTGMRLLTGLLAGMNIPATLTGDASLSGRPMRRIVDPLSQMGAKVLTGDGGTPPLVIQSAAQLKGIEYTCPMASAQVKSAILLAGLHASGTTTVHEPAITRDHTERMLRGFGVDVQVSGLSASVQGGQQLKGTSLVVPGDISSAAFFLVGASMTPGSDLLLTGVGMNPSRTGVIAILKLMGANIQVTNERVTGGEPVADLVVLGGKLKGIHVPEELVSLAIDEFPALFVAAAAADGETIVTGAEELRVKETDRIQVMADGLRALGADITDTPDGARIVGKRLVGGVADSCGDHRTAMSFAMASLICDGSITVLDCDNVNTSFPGFASIAANAGLHLTESVNDTDK</sequence>
<feature type="binding site" evidence="8">
    <location>
        <position position="396"/>
    </location>
    <ligand>
        <name>phosphoenolpyruvate</name>
        <dbReference type="ChEBI" id="CHEBI:58702"/>
    </ligand>
</feature>
<feature type="binding site" evidence="8">
    <location>
        <position position="103"/>
    </location>
    <ligand>
        <name>phosphoenolpyruvate</name>
        <dbReference type="ChEBI" id="CHEBI:58702"/>
    </ligand>
</feature>
<evidence type="ECO:0000256" key="7">
    <source>
        <dbReference type="ARBA" id="ARBA00044633"/>
    </source>
</evidence>
<dbReference type="GO" id="GO:0008652">
    <property type="term" value="P:amino acid biosynthetic process"/>
    <property type="evidence" value="ECO:0007669"/>
    <property type="project" value="UniProtKB-KW"/>
</dbReference>
<feature type="binding site" evidence="8">
    <location>
        <position position="131"/>
    </location>
    <ligand>
        <name>phosphoenolpyruvate</name>
        <dbReference type="ChEBI" id="CHEBI:58702"/>
    </ligand>
</feature>
<comment type="pathway">
    <text evidence="1 8">Metabolic intermediate biosynthesis; chorismate biosynthesis; chorismate from D-erythrose 4-phosphate and phosphoenolpyruvate: step 6/7.</text>
</comment>
<dbReference type="GO" id="GO:0005737">
    <property type="term" value="C:cytoplasm"/>
    <property type="evidence" value="ECO:0007669"/>
    <property type="project" value="UniProtKB-SubCell"/>
</dbReference>
<dbReference type="PROSITE" id="PS00104">
    <property type="entry name" value="EPSP_SYNTHASE_1"/>
    <property type="match status" value="1"/>
</dbReference>
<proteinExistence type="inferred from homology"/>
<comment type="subunit">
    <text evidence="8">Monomer.</text>
</comment>
<evidence type="ECO:0000256" key="2">
    <source>
        <dbReference type="ARBA" id="ARBA00009948"/>
    </source>
</evidence>
<dbReference type="EC" id="2.5.1.19" evidence="8"/>
<dbReference type="FunFam" id="3.65.10.10:FF:000005">
    <property type="entry name" value="3-phosphoshikimate 1-carboxyvinyltransferase"/>
    <property type="match status" value="1"/>
</dbReference>
<feature type="active site" description="Proton acceptor" evidence="8">
    <location>
        <position position="324"/>
    </location>
</feature>
<dbReference type="InterPro" id="IPR006264">
    <property type="entry name" value="EPSP_synthase"/>
</dbReference>
<dbReference type="AlphaFoldDB" id="A0A2Z2NZH8"/>
<dbReference type="GO" id="GO:0009423">
    <property type="term" value="P:chorismate biosynthetic process"/>
    <property type="evidence" value="ECO:0007669"/>
    <property type="project" value="UniProtKB-UniRule"/>
</dbReference>
<dbReference type="PANTHER" id="PTHR21090:SF5">
    <property type="entry name" value="PENTAFUNCTIONAL AROM POLYPEPTIDE"/>
    <property type="match status" value="1"/>
</dbReference>
<dbReference type="PANTHER" id="PTHR21090">
    <property type="entry name" value="AROM/DEHYDROQUINATE SYNTHASE"/>
    <property type="match status" value="1"/>
</dbReference>
<dbReference type="OrthoDB" id="9809920at2"/>
<feature type="binding site" evidence="8">
    <location>
        <position position="176"/>
    </location>
    <ligand>
        <name>3-phosphoshikimate</name>
        <dbReference type="ChEBI" id="CHEBI:145989"/>
    </ligand>
</feature>